<protein>
    <submittedName>
        <fullName evidence="1">Uncharacterized protein</fullName>
    </submittedName>
</protein>
<comment type="caution">
    <text evidence="1">The sequence shown here is derived from an EMBL/GenBank/DDBJ whole genome shotgun (WGS) entry which is preliminary data.</text>
</comment>
<dbReference type="Proteomes" id="UP000316242">
    <property type="component" value="Unassembled WGS sequence"/>
</dbReference>
<organism evidence="1 2">
    <name type="scientific">Glutamicibacter nicotianae</name>
    <name type="common">Arthrobacter nicotianae</name>
    <dbReference type="NCBI Taxonomy" id="37929"/>
    <lineage>
        <taxon>Bacteria</taxon>
        <taxon>Bacillati</taxon>
        <taxon>Actinomycetota</taxon>
        <taxon>Actinomycetes</taxon>
        <taxon>Micrococcales</taxon>
        <taxon>Micrococcaceae</taxon>
        <taxon>Glutamicibacter</taxon>
    </lineage>
</organism>
<sequence length="133" mass="13086">MAGRISWDAAIGAGGTVIPVLDVAVMAARCSATCATGPGSDPPSLSVPDFRPVISMPATSGISGTVTTSLPSSGRDSALKATVLDSALAGIASAAPGHANALLRPNAAAIASAPYGSRRLVPKTPRGIELLKP</sequence>
<dbReference type="EMBL" id="BJNE01000001">
    <property type="protein sequence ID" value="GEC11179.1"/>
    <property type="molecule type" value="Genomic_DNA"/>
</dbReference>
<evidence type="ECO:0000313" key="2">
    <source>
        <dbReference type="Proteomes" id="UP000316242"/>
    </source>
</evidence>
<proteinExistence type="predicted"/>
<evidence type="ECO:0000313" key="1">
    <source>
        <dbReference type="EMBL" id="GEC11179.1"/>
    </source>
</evidence>
<gene>
    <name evidence="1" type="ORF">ANI01nite_03820</name>
</gene>
<keyword evidence="2" id="KW-1185">Reference proteome</keyword>
<reference evidence="1 2" key="1">
    <citation type="submission" date="2019-06" db="EMBL/GenBank/DDBJ databases">
        <title>Whole genome shotgun sequence of Glutamicibacter nicotianae NBRC 14234.</title>
        <authorList>
            <person name="Hosoyama A."/>
            <person name="Uohara A."/>
            <person name="Ohji S."/>
            <person name="Ichikawa N."/>
        </authorList>
    </citation>
    <scope>NUCLEOTIDE SEQUENCE [LARGE SCALE GENOMIC DNA]</scope>
    <source>
        <strain evidence="1 2">NBRC 14234</strain>
    </source>
</reference>
<name>A0ABQ0RH82_GLUNI</name>
<accession>A0ABQ0RH82</accession>